<feature type="transmembrane region" description="Helical" evidence="5">
    <location>
        <begin position="80"/>
        <end position="99"/>
    </location>
</feature>
<evidence type="ECO:0000256" key="3">
    <source>
        <dbReference type="ARBA" id="ARBA00022989"/>
    </source>
</evidence>
<keyword evidence="7" id="KW-1185">Reference proteome</keyword>
<gene>
    <name evidence="6" type="ORF">LAX5112_02437</name>
</gene>
<accession>A0A0M7A740</accession>
<evidence type="ECO:0000256" key="2">
    <source>
        <dbReference type="ARBA" id="ARBA00022692"/>
    </source>
</evidence>
<dbReference type="PANTHER" id="PTHR35814">
    <property type="match status" value="1"/>
</dbReference>
<evidence type="ECO:0000313" key="6">
    <source>
        <dbReference type="EMBL" id="CTQ70262.1"/>
    </source>
</evidence>
<dbReference type="InterPro" id="IPR023352">
    <property type="entry name" value="MAPEG-like_dom_sf"/>
</dbReference>
<dbReference type="Pfam" id="PF01124">
    <property type="entry name" value="MAPEG"/>
    <property type="match status" value="1"/>
</dbReference>
<comment type="subcellular location">
    <subcellularLocation>
        <location evidence="1">Membrane</location>
    </subcellularLocation>
</comment>
<dbReference type="PANTHER" id="PTHR35814:SF1">
    <property type="entry name" value="GLUTATHIONE S-TRANSFERASE-RELATED"/>
    <property type="match status" value="1"/>
</dbReference>
<dbReference type="EMBL" id="CXWD01000008">
    <property type="protein sequence ID" value="CTQ70262.1"/>
    <property type="molecule type" value="Genomic_DNA"/>
</dbReference>
<keyword evidence="6" id="KW-0808">Transferase</keyword>
<dbReference type="AlphaFoldDB" id="A0A0M7A740"/>
<protein>
    <submittedName>
        <fullName evidence="6">Putative relative of glutathione S-transferase, MAPEG superfamily</fullName>
    </submittedName>
</protein>
<organism evidence="6 7">
    <name type="scientific">Roseibium alexandrii</name>
    <dbReference type="NCBI Taxonomy" id="388408"/>
    <lineage>
        <taxon>Bacteria</taxon>
        <taxon>Pseudomonadati</taxon>
        <taxon>Pseudomonadota</taxon>
        <taxon>Alphaproteobacteria</taxon>
        <taxon>Hyphomicrobiales</taxon>
        <taxon>Stappiaceae</taxon>
        <taxon>Roseibium</taxon>
    </lineage>
</organism>
<evidence type="ECO:0000256" key="4">
    <source>
        <dbReference type="ARBA" id="ARBA00023136"/>
    </source>
</evidence>
<dbReference type="SUPFAM" id="SSF161084">
    <property type="entry name" value="MAPEG domain-like"/>
    <property type="match status" value="1"/>
</dbReference>
<keyword evidence="3 5" id="KW-1133">Transmembrane helix</keyword>
<evidence type="ECO:0000313" key="7">
    <source>
        <dbReference type="Proteomes" id="UP000053235"/>
    </source>
</evidence>
<reference evidence="7" key="1">
    <citation type="submission" date="2015-07" db="EMBL/GenBank/DDBJ databases">
        <authorList>
            <person name="Rodrigo-Torres Lidia"/>
            <person name="Arahal R.David."/>
        </authorList>
    </citation>
    <scope>NUCLEOTIDE SEQUENCE [LARGE SCALE GENOMIC DNA]</scope>
    <source>
        <strain evidence="7">CECT 5112</strain>
    </source>
</reference>
<dbReference type="OrthoDB" id="7619858at2"/>
<evidence type="ECO:0000256" key="1">
    <source>
        <dbReference type="ARBA" id="ARBA00004370"/>
    </source>
</evidence>
<proteinExistence type="predicted"/>
<dbReference type="Proteomes" id="UP000053235">
    <property type="component" value="Unassembled WGS sequence"/>
</dbReference>
<name>A0A0M7A740_9HYPH</name>
<dbReference type="RefSeq" id="WP_055672040.1">
    <property type="nucleotide sequence ID" value="NZ_CXWD01000008.1"/>
</dbReference>
<dbReference type="Gene3D" id="1.20.120.550">
    <property type="entry name" value="Membrane associated eicosanoid/glutathione metabolism-like domain"/>
    <property type="match status" value="1"/>
</dbReference>
<evidence type="ECO:0000256" key="5">
    <source>
        <dbReference type="SAM" id="Phobius"/>
    </source>
</evidence>
<sequence length="128" mass="14394">MTQILLPVTITFTSLLAISLIPLTGWIGLRRDKIGGVFRGDGDDATLFKRIRIHANLMENAPVFILVLGASEMVGLGQTWLWLAVAVFLIGRVLHFILFDSRTRGFAMLVTLLPGMLMGFWLLLRIWR</sequence>
<dbReference type="STRING" id="388408.LAX5112_02437"/>
<feature type="transmembrane region" description="Helical" evidence="5">
    <location>
        <begin position="6"/>
        <end position="29"/>
    </location>
</feature>
<keyword evidence="2 5" id="KW-0812">Transmembrane</keyword>
<dbReference type="GO" id="GO:0016740">
    <property type="term" value="F:transferase activity"/>
    <property type="evidence" value="ECO:0007669"/>
    <property type="project" value="UniProtKB-KW"/>
</dbReference>
<keyword evidence="4 5" id="KW-0472">Membrane</keyword>
<feature type="transmembrane region" description="Helical" evidence="5">
    <location>
        <begin position="106"/>
        <end position="127"/>
    </location>
</feature>
<dbReference type="GO" id="GO:0016020">
    <property type="term" value="C:membrane"/>
    <property type="evidence" value="ECO:0007669"/>
    <property type="project" value="UniProtKB-SubCell"/>
</dbReference>
<dbReference type="InterPro" id="IPR001129">
    <property type="entry name" value="Membr-assoc_MAPEG"/>
</dbReference>